<evidence type="ECO:0000256" key="1">
    <source>
        <dbReference type="SAM" id="Phobius"/>
    </source>
</evidence>
<dbReference type="Pfam" id="PF00646">
    <property type="entry name" value="F-box"/>
    <property type="match status" value="1"/>
</dbReference>
<dbReference type="Proteomes" id="UP001341840">
    <property type="component" value="Unassembled WGS sequence"/>
</dbReference>
<dbReference type="InterPro" id="IPR053781">
    <property type="entry name" value="F-box_AtFBL13-like"/>
</dbReference>
<dbReference type="InterPro" id="IPR055411">
    <property type="entry name" value="LRR_FXL15/At3g58940/PEG3-like"/>
</dbReference>
<dbReference type="InterPro" id="IPR032675">
    <property type="entry name" value="LRR_dom_sf"/>
</dbReference>
<feature type="transmembrane region" description="Helical" evidence="1">
    <location>
        <begin position="193"/>
        <end position="218"/>
    </location>
</feature>
<keyword evidence="1" id="KW-1133">Transmembrane helix</keyword>
<gene>
    <name evidence="3" type="ORF">PIB30_032764</name>
</gene>
<sequence length="269" mass="30434">MSGVDRISVLPDAILLHILSFLPSKTVVATSILSRMWRNLWRSVPTVDLDDSPFRERPDRFLPFAYALIFSRDITQPILNIRLKCENSSIAPSDVSVWLKRAIQRKLETIDLSFSCFSPMKLPAEIFTCSSLVVLKLMNVTVDLTSTVHLPLLKTLHIDLVKFSKGKYLEIILSGCPNIHHLQIKRLVLPPSFIPLGVTFPNLIHVVLFVCKCKWFWIVRLLNSSPLLQVLDVGGVSGNSRFFCFLFSIILSVLKISLLYFVVLELLSG</sequence>
<dbReference type="Gene3D" id="3.80.10.10">
    <property type="entry name" value="Ribonuclease Inhibitor"/>
    <property type="match status" value="1"/>
</dbReference>
<protein>
    <recommendedName>
        <fullName evidence="2">F-box domain-containing protein</fullName>
    </recommendedName>
</protein>
<feature type="domain" description="F-box" evidence="2">
    <location>
        <begin position="4"/>
        <end position="57"/>
    </location>
</feature>
<proteinExistence type="predicted"/>
<dbReference type="PANTHER" id="PTHR31293:SF16">
    <property type="entry name" value="RNI-LIKE SUPERFAMILY PROTEIN"/>
    <property type="match status" value="1"/>
</dbReference>
<evidence type="ECO:0000313" key="3">
    <source>
        <dbReference type="EMBL" id="MED6158440.1"/>
    </source>
</evidence>
<dbReference type="PANTHER" id="PTHR31293">
    <property type="entry name" value="RNI-LIKE SUPERFAMILY PROTEIN"/>
    <property type="match status" value="1"/>
</dbReference>
<accession>A0ABU6UCS4</accession>
<dbReference type="InterPro" id="IPR036047">
    <property type="entry name" value="F-box-like_dom_sf"/>
</dbReference>
<evidence type="ECO:0000313" key="4">
    <source>
        <dbReference type="Proteomes" id="UP001341840"/>
    </source>
</evidence>
<evidence type="ECO:0000259" key="2">
    <source>
        <dbReference type="PROSITE" id="PS50181"/>
    </source>
</evidence>
<keyword evidence="4" id="KW-1185">Reference proteome</keyword>
<dbReference type="PROSITE" id="PS50181">
    <property type="entry name" value="FBOX"/>
    <property type="match status" value="1"/>
</dbReference>
<dbReference type="EMBL" id="JASCZI010120974">
    <property type="protein sequence ID" value="MED6158440.1"/>
    <property type="molecule type" value="Genomic_DNA"/>
</dbReference>
<dbReference type="InterPro" id="IPR055294">
    <property type="entry name" value="FBL60-like"/>
</dbReference>
<name>A0ABU6UCS4_9FABA</name>
<organism evidence="3 4">
    <name type="scientific">Stylosanthes scabra</name>
    <dbReference type="NCBI Taxonomy" id="79078"/>
    <lineage>
        <taxon>Eukaryota</taxon>
        <taxon>Viridiplantae</taxon>
        <taxon>Streptophyta</taxon>
        <taxon>Embryophyta</taxon>
        <taxon>Tracheophyta</taxon>
        <taxon>Spermatophyta</taxon>
        <taxon>Magnoliopsida</taxon>
        <taxon>eudicotyledons</taxon>
        <taxon>Gunneridae</taxon>
        <taxon>Pentapetalae</taxon>
        <taxon>rosids</taxon>
        <taxon>fabids</taxon>
        <taxon>Fabales</taxon>
        <taxon>Fabaceae</taxon>
        <taxon>Papilionoideae</taxon>
        <taxon>50 kb inversion clade</taxon>
        <taxon>dalbergioids sensu lato</taxon>
        <taxon>Dalbergieae</taxon>
        <taxon>Pterocarpus clade</taxon>
        <taxon>Stylosanthes</taxon>
    </lineage>
</organism>
<dbReference type="SUPFAM" id="SSF81383">
    <property type="entry name" value="F-box domain"/>
    <property type="match status" value="1"/>
</dbReference>
<dbReference type="Gene3D" id="1.20.1280.50">
    <property type="match status" value="1"/>
</dbReference>
<dbReference type="CDD" id="cd22160">
    <property type="entry name" value="F-box_AtFBL13-like"/>
    <property type="match status" value="1"/>
</dbReference>
<reference evidence="3 4" key="1">
    <citation type="journal article" date="2023" name="Plants (Basel)">
        <title>Bridging the Gap: Combining Genomics and Transcriptomics Approaches to Understand Stylosanthes scabra, an Orphan Legume from the Brazilian Caatinga.</title>
        <authorList>
            <person name="Ferreira-Neto J.R.C."/>
            <person name="da Silva M.D."/>
            <person name="Binneck E."/>
            <person name="de Melo N.F."/>
            <person name="da Silva R.H."/>
            <person name="de Melo A.L.T.M."/>
            <person name="Pandolfi V."/>
            <person name="Bustamante F.O."/>
            <person name="Brasileiro-Vidal A.C."/>
            <person name="Benko-Iseppon A.M."/>
        </authorList>
    </citation>
    <scope>NUCLEOTIDE SEQUENCE [LARGE SCALE GENOMIC DNA]</scope>
    <source>
        <tissue evidence="3">Leaves</tissue>
    </source>
</reference>
<dbReference type="SMART" id="SM00256">
    <property type="entry name" value="FBOX"/>
    <property type="match status" value="1"/>
</dbReference>
<comment type="caution">
    <text evidence="3">The sequence shown here is derived from an EMBL/GenBank/DDBJ whole genome shotgun (WGS) entry which is preliminary data.</text>
</comment>
<feature type="transmembrane region" description="Helical" evidence="1">
    <location>
        <begin position="238"/>
        <end position="263"/>
    </location>
</feature>
<keyword evidence="1" id="KW-0812">Transmembrane</keyword>
<dbReference type="Pfam" id="PF24758">
    <property type="entry name" value="LRR_At5g56370"/>
    <property type="match status" value="1"/>
</dbReference>
<keyword evidence="1" id="KW-0472">Membrane</keyword>
<dbReference type="SUPFAM" id="SSF52047">
    <property type="entry name" value="RNI-like"/>
    <property type="match status" value="1"/>
</dbReference>
<dbReference type="InterPro" id="IPR001810">
    <property type="entry name" value="F-box_dom"/>
</dbReference>